<feature type="transmembrane region" description="Helical" evidence="1">
    <location>
        <begin position="21"/>
        <end position="41"/>
    </location>
</feature>
<gene>
    <name evidence="3" type="ORF">B7P33_07960</name>
</gene>
<keyword evidence="1" id="KW-0472">Membrane</keyword>
<dbReference type="Gene3D" id="2.40.50.1020">
    <property type="entry name" value="LytTr DNA-binding domain"/>
    <property type="match status" value="1"/>
</dbReference>
<dbReference type="Proteomes" id="UP000219559">
    <property type="component" value="Unassembled WGS sequence"/>
</dbReference>
<proteinExistence type="predicted"/>
<dbReference type="EMBL" id="NBWU01000003">
    <property type="protein sequence ID" value="PCE64228.1"/>
    <property type="molecule type" value="Genomic_DNA"/>
</dbReference>
<evidence type="ECO:0000256" key="1">
    <source>
        <dbReference type="SAM" id="Phobius"/>
    </source>
</evidence>
<protein>
    <recommendedName>
        <fullName evidence="2">HTH LytTR-type domain-containing protein</fullName>
    </recommendedName>
</protein>
<dbReference type="RefSeq" id="WP_097440352.1">
    <property type="nucleotide sequence ID" value="NZ_KZ300476.1"/>
</dbReference>
<evidence type="ECO:0000313" key="4">
    <source>
        <dbReference type="Proteomes" id="UP000219559"/>
    </source>
</evidence>
<organism evidence="3 4">
    <name type="scientific">Sediminicola luteus</name>
    <dbReference type="NCBI Taxonomy" id="319238"/>
    <lineage>
        <taxon>Bacteria</taxon>
        <taxon>Pseudomonadati</taxon>
        <taxon>Bacteroidota</taxon>
        <taxon>Flavobacteriia</taxon>
        <taxon>Flavobacteriales</taxon>
        <taxon>Flavobacteriaceae</taxon>
        <taxon>Sediminicola</taxon>
    </lineage>
</organism>
<dbReference type="OrthoDB" id="1118393at2"/>
<evidence type="ECO:0000313" key="3">
    <source>
        <dbReference type="EMBL" id="PCE64228.1"/>
    </source>
</evidence>
<feature type="domain" description="HTH LytTR-type" evidence="2">
    <location>
        <begin position="197"/>
        <end position="299"/>
    </location>
</feature>
<sequence>MTLKEFGNLKANFLQTPKQKWYYVLSVGVFSVFFIFVYEPFGVSLDYLEFNAGPWQIFLFLASQALNLSVAIAFTRFIIEPFLPWNIDTIKKQVHFFLFEILVIILTSPIFIILFYWINGLSQENVVLDQPLWLEIVMRYFLYFFVLMYPFLANALLGHIKGLHSEIEVLEKHIFTVAAQYAANPMQPIQIRNEKHTETLQILPKNLLYIKSDNQYIEIYYLEEGQLRTALIRNRLKIVLEALRDYPIKQCHRSYAVNLLNVHQLKKSEGKTYIYINTQPVQQIPVSKSFTDQIQGTFSEYRK</sequence>
<feature type="transmembrane region" description="Helical" evidence="1">
    <location>
        <begin position="138"/>
        <end position="157"/>
    </location>
</feature>
<dbReference type="InterPro" id="IPR007492">
    <property type="entry name" value="LytTR_DNA-bd_dom"/>
</dbReference>
<dbReference type="GO" id="GO:0003677">
    <property type="term" value="F:DNA binding"/>
    <property type="evidence" value="ECO:0007669"/>
    <property type="project" value="InterPro"/>
</dbReference>
<evidence type="ECO:0000259" key="2">
    <source>
        <dbReference type="SMART" id="SM00850"/>
    </source>
</evidence>
<name>A0A2A4G8B9_9FLAO</name>
<comment type="caution">
    <text evidence="3">The sequence shown here is derived from an EMBL/GenBank/DDBJ whole genome shotgun (WGS) entry which is preliminary data.</text>
</comment>
<keyword evidence="4" id="KW-1185">Reference proteome</keyword>
<dbReference type="Pfam" id="PF04397">
    <property type="entry name" value="LytTR"/>
    <property type="match status" value="1"/>
</dbReference>
<dbReference type="SMART" id="SM00850">
    <property type="entry name" value="LytTR"/>
    <property type="match status" value="1"/>
</dbReference>
<feature type="transmembrane region" description="Helical" evidence="1">
    <location>
        <begin position="53"/>
        <end position="75"/>
    </location>
</feature>
<accession>A0A2A4G8B9</accession>
<dbReference type="AlphaFoldDB" id="A0A2A4G8B9"/>
<keyword evidence="1" id="KW-0812">Transmembrane</keyword>
<feature type="transmembrane region" description="Helical" evidence="1">
    <location>
        <begin position="96"/>
        <end position="118"/>
    </location>
</feature>
<keyword evidence="1" id="KW-1133">Transmembrane helix</keyword>
<reference evidence="3 4" key="1">
    <citation type="submission" date="2017-04" db="EMBL/GenBank/DDBJ databases">
        <title>A new member of the family Flavobacteriaceae isolated from ascidians.</title>
        <authorList>
            <person name="Chen L."/>
        </authorList>
    </citation>
    <scope>NUCLEOTIDE SEQUENCE [LARGE SCALE GENOMIC DNA]</scope>
    <source>
        <strain evidence="3 4">HQA918</strain>
    </source>
</reference>